<reference evidence="1" key="1">
    <citation type="journal article" date="2019" name="bioRxiv">
        <title>The Genome of the Zebra Mussel, Dreissena polymorpha: A Resource for Invasive Species Research.</title>
        <authorList>
            <person name="McCartney M.A."/>
            <person name="Auch B."/>
            <person name="Kono T."/>
            <person name="Mallez S."/>
            <person name="Zhang Y."/>
            <person name="Obille A."/>
            <person name="Becker A."/>
            <person name="Abrahante J.E."/>
            <person name="Garbe J."/>
            <person name="Badalamenti J.P."/>
            <person name="Herman A."/>
            <person name="Mangelson H."/>
            <person name="Liachko I."/>
            <person name="Sullivan S."/>
            <person name="Sone E.D."/>
            <person name="Koren S."/>
            <person name="Silverstein K.A.T."/>
            <person name="Beckman K.B."/>
            <person name="Gohl D.M."/>
        </authorList>
    </citation>
    <scope>NUCLEOTIDE SEQUENCE</scope>
    <source>
        <strain evidence="1">Duluth1</strain>
        <tissue evidence="1">Whole animal</tissue>
    </source>
</reference>
<dbReference type="EMBL" id="JAIWYP010000001">
    <property type="protein sequence ID" value="KAH3897348.1"/>
    <property type="molecule type" value="Genomic_DNA"/>
</dbReference>
<sequence length="61" mass="6847">MDYHMGLQVALPVKPFLADIALERFLTGVDKDVSGKLRVGTKQSPAHLTHFVHCKKESHFT</sequence>
<dbReference type="AlphaFoldDB" id="A0A9D4NIR3"/>
<dbReference type="Proteomes" id="UP000828390">
    <property type="component" value="Unassembled WGS sequence"/>
</dbReference>
<evidence type="ECO:0000313" key="2">
    <source>
        <dbReference type="Proteomes" id="UP000828390"/>
    </source>
</evidence>
<comment type="caution">
    <text evidence="1">The sequence shown here is derived from an EMBL/GenBank/DDBJ whole genome shotgun (WGS) entry which is preliminary data.</text>
</comment>
<name>A0A9D4NIR3_DREPO</name>
<accession>A0A9D4NIR3</accession>
<reference evidence="1" key="2">
    <citation type="submission" date="2020-11" db="EMBL/GenBank/DDBJ databases">
        <authorList>
            <person name="McCartney M.A."/>
            <person name="Auch B."/>
            <person name="Kono T."/>
            <person name="Mallez S."/>
            <person name="Becker A."/>
            <person name="Gohl D.M."/>
            <person name="Silverstein K.A.T."/>
            <person name="Koren S."/>
            <person name="Bechman K.B."/>
            <person name="Herman A."/>
            <person name="Abrahante J.E."/>
            <person name="Garbe J."/>
        </authorList>
    </citation>
    <scope>NUCLEOTIDE SEQUENCE</scope>
    <source>
        <strain evidence="1">Duluth1</strain>
        <tissue evidence="1">Whole animal</tissue>
    </source>
</reference>
<proteinExistence type="predicted"/>
<organism evidence="1 2">
    <name type="scientific">Dreissena polymorpha</name>
    <name type="common">Zebra mussel</name>
    <name type="synonym">Mytilus polymorpha</name>
    <dbReference type="NCBI Taxonomy" id="45954"/>
    <lineage>
        <taxon>Eukaryota</taxon>
        <taxon>Metazoa</taxon>
        <taxon>Spiralia</taxon>
        <taxon>Lophotrochozoa</taxon>
        <taxon>Mollusca</taxon>
        <taxon>Bivalvia</taxon>
        <taxon>Autobranchia</taxon>
        <taxon>Heteroconchia</taxon>
        <taxon>Euheterodonta</taxon>
        <taxon>Imparidentia</taxon>
        <taxon>Neoheterodontei</taxon>
        <taxon>Myida</taxon>
        <taxon>Dreissenoidea</taxon>
        <taxon>Dreissenidae</taxon>
        <taxon>Dreissena</taxon>
    </lineage>
</organism>
<gene>
    <name evidence="1" type="ORF">DPMN_021536</name>
</gene>
<keyword evidence="2" id="KW-1185">Reference proteome</keyword>
<protein>
    <submittedName>
        <fullName evidence="1">Uncharacterized protein</fullName>
    </submittedName>
</protein>
<evidence type="ECO:0000313" key="1">
    <source>
        <dbReference type="EMBL" id="KAH3897348.1"/>
    </source>
</evidence>